<keyword evidence="3" id="KW-1185">Reference proteome</keyword>
<evidence type="ECO:0000313" key="3">
    <source>
        <dbReference type="Proteomes" id="UP001172082"/>
    </source>
</evidence>
<gene>
    <name evidence="2" type="ORF">QQ008_04580</name>
</gene>
<evidence type="ECO:0000313" key="2">
    <source>
        <dbReference type="EMBL" id="MDN5200619.1"/>
    </source>
</evidence>
<dbReference type="EMBL" id="JAUJEA010000001">
    <property type="protein sequence ID" value="MDN5200619.1"/>
    <property type="molecule type" value="Genomic_DNA"/>
</dbReference>
<keyword evidence="1" id="KW-1133">Transmembrane helix</keyword>
<comment type="caution">
    <text evidence="2">The sequence shown here is derived from an EMBL/GenBank/DDBJ whole genome shotgun (WGS) entry which is preliminary data.</text>
</comment>
<dbReference type="RefSeq" id="WP_346750641.1">
    <property type="nucleotide sequence ID" value="NZ_JAUJEA010000001.1"/>
</dbReference>
<proteinExistence type="predicted"/>
<name>A0ABT8KIS5_9BACT</name>
<reference evidence="2" key="1">
    <citation type="submission" date="2023-06" db="EMBL/GenBank/DDBJ databases">
        <title>Genomic of Parafulvivirga corallium.</title>
        <authorList>
            <person name="Wang G."/>
        </authorList>
    </citation>
    <scope>NUCLEOTIDE SEQUENCE</scope>
    <source>
        <strain evidence="2">BMA10</strain>
    </source>
</reference>
<protein>
    <submittedName>
        <fullName evidence="2">Uncharacterized protein</fullName>
    </submittedName>
</protein>
<keyword evidence="1" id="KW-0472">Membrane</keyword>
<organism evidence="2 3">
    <name type="scientific">Splendidivirga corallicola</name>
    <dbReference type="NCBI Taxonomy" id="3051826"/>
    <lineage>
        <taxon>Bacteria</taxon>
        <taxon>Pseudomonadati</taxon>
        <taxon>Bacteroidota</taxon>
        <taxon>Cytophagia</taxon>
        <taxon>Cytophagales</taxon>
        <taxon>Splendidivirgaceae</taxon>
        <taxon>Splendidivirga</taxon>
    </lineage>
</organism>
<feature type="transmembrane region" description="Helical" evidence="1">
    <location>
        <begin position="6"/>
        <end position="29"/>
    </location>
</feature>
<evidence type="ECO:0000256" key="1">
    <source>
        <dbReference type="SAM" id="Phobius"/>
    </source>
</evidence>
<sequence length="125" mass="14992">MHIKKWAIAIMTGGLVLPFILQVNIYPFFRFGMFAEAVHREIQTEQFQIYTIDRQGSRKLLQPDEVGISKSNWDYLLRNHYYRNENVVFLKKLRTLMKEPEQFTTLQMIRIIQSDSTIVYNFELK</sequence>
<dbReference type="Proteomes" id="UP001172082">
    <property type="component" value="Unassembled WGS sequence"/>
</dbReference>
<accession>A0ABT8KIS5</accession>
<keyword evidence="1" id="KW-0812">Transmembrane</keyword>